<evidence type="ECO:0000313" key="2">
    <source>
        <dbReference type="EMBL" id="MDK9580056.1"/>
    </source>
</evidence>
<sequence>MFKILVRIINYIFLILLALCLYFLIVDPNFIANILDEFSMLLSTNNLVKFVSQIVIIIYFIFIIFSLLENLFKKPKKIRVSSENGEIEVTLKTIEEISKNFLESKDIVNVAKVSVKYTHKGPIINANIENFKTDEMNTKLANIATELTKYIKNMLGVTVKKG</sequence>
<evidence type="ECO:0000256" key="1">
    <source>
        <dbReference type="SAM" id="Phobius"/>
    </source>
</evidence>
<dbReference type="Proteomes" id="UP001225134">
    <property type="component" value="Unassembled WGS sequence"/>
</dbReference>
<keyword evidence="1" id="KW-1133">Transmembrane helix</keyword>
<comment type="caution">
    <text evidence="2">The sequence shown here is derived from an EMBL/GenBank/DDBJ whole genome shotgun (WGS) entry which is preliminary data.</text>
</comment>
<feature type="transmembrane region" description="Helical" evidence="1">
    <location>
        <begin position="51"/>
        <end position="72"/>
    </location>
</feature>
<keyword evidence="3" id="KW-1185">Reference proteome</keyword>
<name>A0ABT7HHR3_9FUSO</name>
<organism evidence="2 3">
    <name type="scientific">Sneathia sanguinegens</name>
    <dbReference type="NCBI Taxonomy" id="40543"/>
    <lineage>
        <taxon>Bacteria</taxon>
        <taxon>Fusobacteriati</taxon>
        <taxon>Fusobacteriota</taxon>
        <taxon>Fusobacteriia</taxon>
        <taxon>Fusobacteriales</taxon>
        <taxon>Leptotrichiaceae</taxon>
        <taxon>Sneathia</taxon>
    </lineage>
</organism>
<gene>
    <name evidence="2" type="primary">amaP</name>
    <name evidence="2" type="ORF">QQA45_00730</name>
</gene>
<accession>A0ABT7HHR3</accession>
<proteinExistence type="predicted"/>
<dbReference type="NCBIfam" id="NF033218">
    <property type="entry name" value="anchor_AmaP"/>
    <property type="match status" value="1"/>
</dbReference>
<evidence type="ECO:0000313" key="3">
    <source>
        <dbReference type="Proteomes" id="UP001225134"/>
    </source>
</evidence>
<keyword evidence="1" id="KW-0472">Membrane</keyword>
<dbReference type="RefSeq" id="WP_285152459.1">
    <property type="nucleotide sequence ID" value="NZ_JASSPP010000001.1"/>
</dbReference>
<dbReference type="EMBL" id="JASSPP010000001">
    <property type="protein sequence ID" value="MDK9580056.1"/>
    <property type="molecule type" value="Genomic_DNA"/>
</dbReference>
<keyword evidence="1" id="KW-0812">Transmembrane</keyword>
<protein>
    <submittedName>
        <fullName evidence="2">Alkaline shock response membrane anchor protein AmaP</fullName>
    </submittedName>
</protein>
<feature type="transmembrane region" description="Helical" evidence="1">
    <location>
        <begin position="12"/>
        <end position="31"/>
    </location>
</feature>
<reference evidence="2 3" key="1">
    <citation type="submission" date="2023-06" db="EMBL/GenBank/DDBJ databases">
        <title>Antibody response to the Sneathia vaginalis cytopathogenic toxin A during pregnancy.</title>
        <authorList>
            <person name="Mccoy Z.T."/>
            <person name="Serrano M.G."/>
            <person name="Spaine K."/>
            <person name="Edwards D.J."/>
            <person name="Buck G.A."/>
            <person name="Jefferson K."/>
        </authorList>
    </citation>
    <scope>NUCLEOTIDE SEQUENCE [LARGE SCALE GENOMIC DNA]</scope>
    <source>
        <strain evidence="2 3">CCUG 42621</strain>
    </source>
</reference>